<evidence type="ECO:0000313" key="1">
    <source>
        <dbReference type="EMBL" id="GGH21478.1"/>
    </source>
</evidence>
<comment type="caution">
    <text evidence="1">The sequence shown here is derived from an EMBL/GenBank/DDBJ whole genome shotgun (WGS) entry which is preliminary data.</text>
</comment>
<dbReference type="Proteomes" id="UP000600214">
    <property type="component" value="Unassembled WGS sequence"/>
</dbReference>
<accession>A0ABQ1YEG0</accession>
<protein>
    <submittedName>
        <fullName evidence="1">Uncharacterized protein</fullName>
    </submittedName>
</protein>
<dbReference type="EMBL" id="BMIA01000001">
    <property type="protein sequence ID" value="GGH21478.1"/>
    <property type="molecule type" value="Genomic_DNA"/>
</dbReference>
<keyword evidence="2" id="KW-1185">Reference proteome</keyword>
<proteinExistence type="predicted"/>
<reference evidence="2" key="1">
    <citation type="journal article" date="2019" name="Int. J. Syst. Evol. Microbiol.">
        <title>The Global Catalogue of Microorganisms (GCM) 10K type strain sequencing project: providing services to taxonomists for standard genome sequencing and annotation.</title>
        <authorList>
            <consortium name="The Broad Institute Genomics Platform"/>
            <consortium name="The Broad Institute Genome Sequencing Center for Infectious Disease"/>
            <person name="Wu L."/>
            <person name="Ma J."/>
        </authorList>
    </citation>
    <scope>NUCLEOTIDE SEQUENCE [LARGE SCALE GENOMIC DNA]</scope>
    <source>
        <strain evidence="2">CGMCC 1.15288</strain>
    </source>
</reference>
<dbReference type="Gene3D" id="3.40.1760.20">
    <property type="match status" value="1"/>
</dbReference>
<name>A0ABQ1YEG0_9BACT</name>
<organism evidence="1 2">
    <name type="scientific">Dyadobacter endophyticus</name>
    <dbReference type="NCBI Taxonomy" id="1749036"/>
    <lineage>
        <taxon>Bacteria</taxon>
        <taxon>Pseudomonadati</taxon>
        <taxon>Bacteroidota</taxon>
        <taxon>Cytophagia</taxon>
        <taxon>Cytophagales</taxon>
        <taxon>Spirosomataceae</taxon>
        <taxon>Dyadobacter</taxon>
    </lineage>
</organism>
<gene>
    <name evidence="1" type="ORF">GCM10007423_02630</name>
</gene>
<evidence type="ECO:0000313" key="2">
    <source>
        <dbReference type="Proteomes" id="UP000600214"/>
    </source>
</evidence>
<sequence length="121" mass="13928">MYKSNYRPMKVITVPLTHSAVRRLDYDVAEPGDLIEMKLEDETFHELAKCGLFDKINALSNKIIDEFEDEMIVEQSQLQAILESHVFEPGNYPASLSDVLARIEAMFKEALTRSTGVYFYF</sequence>
<dbReference type="InterPro" id="IPR038223">
    <property type="entry name" value="DMP12_sf"/>
</dbReference>